<dbReference type="GO" id="GO:0016740">
    <property type="term" value="F:transferase activity"/>
    <property type="evidence" value="ECO:0007669"/>
    <property type="project" value="UniProtKB-KW"/>
</dbReference>
<dbReference type="InterPro" id="IPR013024">
    <property type="entry name" value="GGCT-like"/>
</dbReference>
<accession>A0A6I1IEZ8</accession>
<feature type="domain" description="Gamma-glutamylcyclotransferase AIG2-like" evidence="1">
    <location>
        <begin position="12"/>
        <end position="116"/>
    </location>
</feature>
<protein>
    <submittedName>
        <fullName evidence="2">Gamma-glutamylcyclotransferase</fullName>
    </submittedName>
</protein>
<proteinExistence type="predicted"/>
<dbReference type="Gene3D" id="3.10.490.10">
    <property type="entry name" value="Gamma-glutamyl cyclotransferase-like"/>
    <property type="match status" value="1"/>
</dbReference>
<gene>
    <name evidence="2" type="ORF">GCN75_01005</name>
</gene>
<dbReference type="EMBL" id="WFLI01000001">
    <property type="protein sequence ID" value="KAB8066876.1"/>
    <property type="molecule type" value="Genomic_DNA"/>
</dbReference>
<evidence type="ECO:0000259" key="1">
    <source>
        <dbReference type="Pfam" id="PF06094"/>
    </source>
</evidence>
<evidence type="ECO:0000313" key="2">
    <source>
        <dbReference type="EMBL" id="KAB8066876.1"/>
    </source>
</evidence>
<keyword evidence="2" id="KW-0808">Transferase</keyword>
<dbReference type="Proteomes" id="UP000468717">
    <property type="component" value="Unassembled WGS sequence"/>
</dbReference>
<sequence length="123" mass="13239">MATLPAEAAEHLFSYGTLQQVDVQLATFGRLLDSRPDQLPGYRLALLAIADAQVVATSGKTHHPIASRSGEPADCVPGAVLAVSAEELRQADGYEVADYRRERVTLASGMQAWAYVDARDALR</sequence>
<keyword evidence="3" id="KW-1185">Reference proteome</keyword>
<dbReference type="AlphaFoldDB" id="A0A6I1IEZ8"/>
<evidence type="ECO:0000313" key="3">
    <source>
        <dbReference type="Proteomes" id="UP000468717"/>
    </source>
</evidence>
<dbReference type="Pfam" id="PF06094">
    <property type="entry name" value="GGACT"/>
    <property type="match status" value="1"/>
</dbReference>
<comment type="caution">
    <text evidence="2">The sequence shown here is derived from an EMBL/GenBank/DDBJ whole genome shotgun (WGS) entry which is preliminary data.</text>
</comment>
<dbReference type="SUPFAM" id="SSF110857">
    <property type="entry name" value="Gamma-glutamyl cyclotransferase-like"/>
    <property type="match status" value="1"/>
</dbReference>
<dbReference type="InterPro" id="IPR009288">
    <property type="entry name" value="AIG2-like_dom"/>
</dbReference>
<dbReference type="CDD" id="cd06661">
    <property type="entry name" value="GGCT_like"/>
    <property type="match status" value="1"/>
</dbReference>
<organism evidence="2 3">
    <name type="scientific">Janthinobacterium violaceinigrum</name>
    <dbReference type="NCBI Taxonomy" id="2654252"/>
    <lineage>
        <taxon>Bacteria</taxon>
        <taxon>Pseudomonadati</taxon>
        <taxon>Pseudomonadota</taxon>
        <taxon>Betaproteobacteria</taxon>
        <taxon>Burkholderiales</taxon>
        <taxon>Oxalobacteraceae</taxon>
        <taxon>Janthinobacterium</taxon>
    </lineage>
</organism>
<dbReference type="InterPro" id="IPR036568">
    <property type="entry name" value="GGCT-like_sf"/>
</dbReference>
<dbReference type="RefSeq" id="WP_152280942.1">
    <property type="nucleotide sequence ID" value="NZ_WFLI01000001.1"/>
</dbReference>
<name>A0A6I1IEZ8_9BURK</name>
<reference evidence="2 3" key="1">
    <citation type="submission" date="2019-10" db="EMBL/GenBank/DDBJ databases">
        <title>Three novel species isolated from a subtropical stream in China.</title>
        <authorList>
            <person name="Lu H."/>
        </authorList>
    </citation>
    <scope>NUCLEOTIDE SEQUENCE [LARGE SCALE GENOMIC DNA]</scope>
    <source>
        <strain evidence="2 3">FT13W</strain>
    </source>
</reference>